<accession>A0A3S9SHF6</accession>
<gene>
    <name evidence="1" type="ORF">ELB75_02170</name>
</gene>
<organism evidence="1 2">
    <name type="scientific">Eikenella corrodens</name>
    <dbReference type="NCBI Taxonomy" id="539"/>
    <lineage>
        <taxon>Bacteria</taxon>
        <taxon>Pseudomonadati</taxon>
        <taxon>Pseudomonadota</taxon>
        <taxon>Betaproteobacteria</taxon>
        <taxon>Neisseriales</taxon>
        <taxon>Neisseriaceae</taxon>
        <taxon>Eikenella</taxon>
    </lineage>
</organism>
<dbReference type="EMBL" id="CP034670">
    <property type="protein sequence ID" value="AZR58943.1"/>
    <property type="molecule type" value="Genomic_DNA"/>
</dbReference>
<dbReference type="Proteomes" id="UP000282435">
    <property type="component" value="Chromosome"/>
</dbReference>
<proteinExistence type="predicted"/>
<reference evidence="1 2" key="1">
    <citation type="submission" date="2018-12" db="EMBL/GenBank/DDBJ databases">
        <title>Genome sequencing of Eikenella corrodens KCOM 3110 (= JS217).</title>
        <authorList>
            <person name="Koo J.-K."/>
            <person name="Park S.-N."/>
            <person name="Lim Y.K."/>
        </authorList>
    </citation>
    <scope>NUCLEOTIDE SEQUENCE [LARGE SCALE GENOMIC DNA]</scope>
    <source>
        <strain evidence="1 2">KCOM 3110</strain>
    </source>
</reference>
<dbReference type="AlphaFoldDB" id="A0A3S9SHF6"/>
<dbReference type="RefSeq" id="WP_126982542.1">
    <property type="nucleotide sequence ID" value="NZ_CP034670.1"/>
</dbReference>
<name>A0A3S9SHF6_EIKCO</name>
<evidence type="ECO:0000313" key="2">
    <source>
        <dbReference type="Proteomes" id="UP000282435"/>
    </source>
</evidence>
<protein>
    <submittedName>
        <fullName evidence="1">Uncharacterized protein</fullName>
    </submittedName>
</protein>
<sequence length="66" mass="7337">MGGSGRVGKRAYYALFAGNRLPENGVDGSGCMGDGLYFQVAFFKLAIRLPENLDEDVFTLWQLTFR</sequence>
<evidence type="ECO:0000313" key="1">
    <source>
        <dbReference type="EMBL" id="AZR58943.1"/>
    </source>
</evidence>